<dbReference type="NCBIfam" id="TIGR01352">
    <property type="entry name" value="tonB_Cterm"/>
    <property type="match status" value="1"/>
</dbReference>
<evidence type="ECO:0000256" key="5">
    <source>
        <dbReference type="SAM" id="MobiDB-lite"/>
    </source>
</evidence>
<keyword evidence="9" id="KW-1185">Reference proteome</keyword>
<keyword evidence="4 6" id="KW-0472">Membrane</keyword>
<evidence type="ECO:0000256" key="4">
    <source>
        <dbReference type="ARBA" id="ARBA00023136"/>
    </source>
</evidence>
<sequence length="593" mass="64653">MLPAHVRSSNDSLVQRDRRLVTGIAVSVLLHGLLLSLQFGVPGFDAGPGGPIQVRLATPEPTTAPEPLAPLAATPAPVPPSPMPLPPSPAPPRVPATGLRLVDPLPKPVGVAKAAVPKPATRKAAPRKLMKRRAPVSPPLIASTSQPDAPFAVAPPLPDIERDPMPSVDAAEPQEQTLPADAVLAAREDEAEREEAERLREEEAARIAAAEEQQRQLREEQERLAAAEREAAAQREGEALARREAALRDEEQRRVEQEQAQQRLVEQQQAEQQQSEQRAAEQRLAQQQAAERARLAQQQHEERRRIEAEQQRQAQLREREEALARQQAQQLAAERLAAEQLAAERLAAQEAERREAQAREREHAQELAQRQAAEERARRLAQERAETGRLAQERADEAARRAAAERMQAQALPGSGNAGPGGPGSGLGGGPGEGSRPAGGLPSGAVASRARELLRGLSIPNVAPPARPFEPPAGLRRVRADGAERDVPLRLYVDSVRQKLERNAVLGGARFALRDVRVDPLVSLSLRSDGSVDDVTIVRSSGRPDMDEAVRRFVQLNARYSAFPPNVAARFDVIEIRRVWTFAEGLKLLEEIR</sequence>
<feature type="compositionally biased region" description="Low complexity" evidence="5">
    <location>
        <begin position="405"/>
        <end position="415"/>
    </location>
</feature>
<feature type="compositionally biased region" description="Basic and acidic residues" evidence="5">
    <location>
        <begin position="350"/>
        <end position="365"/>
    </location>
</feature>
<keyword evidence="3 6" id="KW-1133">Transmembrane helix</keyword>
<feature type="transmembrane region" description="Helical" evidence="6">
    <location>
        <begin position="20"/>
        <end position="41"/>
    </location>
</feature>
<dbReference type="EMBL" id="JBHLWP010000011">
    <property type="protein sequence ID" value="MFC0252453.1"/>
    <property type="molecule type" value="Genomic_DNA"/>
</dbReference>
<feature type="compositionally biased region" description="Basic and acidic residues" evidence="5">
    <location>
        <begin position="291"/>
        <end position="323"/>
    </location>
</feature>
<evidence type="ECO:0000256" key="2">
    <source>
        <dbReference type="ARBA" id="ARBA00022692"/>
    </source>
</evidence>
<comment type="caution">
    <text evidence="8">The sequence shown here is derived from an EMBL/GenBank/DDBJ whole genome shotgun (WGS) entry which is preliminary data.</text>
</comment>
<feature type="compositionally biased region" description="Pro residues" evidence="5">
    <location>
        <begin position="76"/>
        <end position="92"/>
    </location>
</feature>
<accession>A0ABV6FG00</accession>
<feature type="compositionally biased region" description="Gly residues" evidence="5">
    <location>
        <begin position="416"/>
        <end position="433"/>
    </location>
</feature>
<evidence type="ECO:0000313" key="8">
    <source>
        <dbReference type="EMBL" id="MFC0252453.1"/>
    </source>
</evidence>
<name>A0ABV6FG00_9BURK</name>
<reference evidence="8 9" key="1">
    <citation type="submission" date="2024-09" db="EMBL/GenBank/DDBJ databases">
        <authorList>
            <person name="Sun Q."/>
            <person name="Mori K."/>
        </authorList>
    </citation>
    <scope>NUCLEOTIDE SEQUENCE [LARGE SCALE GENOMIC DNA]</scope>
    <source>
        <strain evidence="8 9">CCM 7792</strain>
    </source>
</reference>
<comment type="subcellular location">
    <subcellularLocation>
        <location evidence="1">Membrane</location>
        <topology evidence="1">Single-pass membrane protein</topology>
    </subcellularLocation>
</comment>
<evidence type="ECO:0000256" key="6">
    <source>
        <dbReference type="SAM" id="Phobius"/>
    </source>
</evidence>
<protein>
    <submittedName>
        <fullName evidence="8">TonB family protein</fullName>
    </submittedName>
</protein>
<proteinExistence type="predicted"/>
<evidence type="ECO:0000313" key="9">
    <source>
        <dbReference type="Proteomes" id="UP001589773"/>
    </source>
</evidence>
<feature type="region of interest" description="Disordered" evidence="5">
    <location>
        <begin position="347"/>
        <end position="445"/>
    </location>
</feature>
<feature type="region of interest" description="Disordered" evidence="5">
    <location>
        <begin position="113"/>
        <end position="334"/>
    </location>
</feature>
<evidence type="ECO:0000259" key="7">
    <source>
        <dbReference type="Pfam" id="PF03544"/>
    </source>
</evidence>
<feature type="region of interest" description="Disordered" evidence="5">
    <location>
        <begin position="57"/>
        <end position="92"/>
    </location>
</feature>
<keyword evidence="2 6" id="KW-0812">Transmembrane</keyword>
<dbReference type="Gene3D" id="3.30.1150.10">
    <property type="match status" value="1"/>
</dbReference>
<dbReference type="Proteomes" id="UP001589773">
    <property type="component" value="Unassembled WGS sequence"/>
</dbReference>
<dbReference type="RefSeq" id="WP_379679217.1">
    <property type="nucleotide sequence ID" value="NZ_JBHLWP010000011.1"/>
</dbReference>
<gene>
    <name evidence="8" type="ORF">ACFFJK_11185</name>
</gene>
<feature type="compositionally biased region" description="Basic and acidic residues" evidence="5">
    <location>
        <begin position="212"/>
        <end position="257"/>
    </location>
</feature>
<dbReference type="InterPro" id="IPR006260">
    <property type="entry name" value="TonB/TolA_C"/>
</dbReference>
<evidence type="ECO:0000256" key="3">
    <source>
        <dbReference type="ARBA" id="ARBA00022989"/>
    </source>
</evidence>
<evidence type="ECO:0000256" key="1">
    <source>
        <dbReference type="ARBA" id="ARBA00004167"/>
    </source>
</evidence>
<organism evidence="8 9">
    <name type="scientific">Massilia consociata</name>
    <dbReference type="NCBI Taxonomy" id="760117"/>
    <lineage>
        <taxon>Bacteria</taxon>
        <taxon>Pseudomonadati</taxon>
        <taxon>Pseudomonadota</taxon>
        <taxon>Betaproteobacteria</taxon>
        <taxon>Burkholderiales</taxon>
        <taxon>Oxalobacteraceae</taxon>
        <taxon>Telluria group</taxon>
        <taxon>Massilia</taxon>
    </lineage>
</organism>
<dbReference type="InterPro" id="IPR037682">
    <property type="entry name" value="TonB_C"/>
</dbReference>
<feature type="compositionally biased region" description="Basic and acidic residues" evidence="5">
    <location>
        <begin position="186"/>
        <end position="205"/>
    </location>
</feature>
<feature type="compositionally biased region" description="Basic and acidic residues" evidence="5">
    <location>
        <begin position="372"/>
        <end position="404"/>
    </location>
</feature>
<dbReference type="SUPFAM" id="SSF74653">
    <property type="entry name" value="TolA/TonB C-terminal domain"/>
    <property type="match status" value="1"/>
</dbReference>
<feature type="compositionally biased region" description="Basic residues" evidence="5">
    <location>
        <begin position="120"/>
        <end position="134"/>
    </location>
</feature>
<feature type="compositionally biased region" description="Low complexity" evidence="5">
    <location>
        <begin position="258"/>
        <end position="290"/>
    </location>
</feature>
<dbReference type="Pfam" id="PF03544">
    <property type="entry name" value="TonB_C"/>
    <property type="match status" value="1"/>
</dbReference>
<feature type="domain" description="TonB C-terminal" evidence="7">
    <location>
        <begin position="522"/>
        <end position="570"/>
    </location>
</feature>
<feature type="compositionally biased region" description="Low complexity" evidence="5">
    <location>
        <begin position="324"/>
        <end position="334"/>
    </location>
</feature>